<name>A0ABV8CFN8_9GAMM</name>
<protein>
    <submittedName>
        <fullName evidence="1">Uncharacterized protein</fullName>
    </submittedName>
</protein>
<accession>A0ABV8CFN8</accession>
<evidence type="ECO:0000313" key="2">
    <source>
        <dbReference type="Proteomes" id="UP001595758"/>
    </source>
</evidence>
<organism evidence="1 2">
    <name type="scientific">Legionella dresdenensis</name>
    <dbReference type="NCBI Taxonomy" id="450200"/>
    <lineage>
        <taxon>Bacteria</taxon>
        <taxon>Pseudomonadati</taxon>
        <taxon>Pseudomonadota</taxon>
        <taxon>Gammaproteobacteria</taxon>
        <taxon>Legionellales</taxon>
        <taxon>Legionellaceae</taxon>
        <taxon>Legionella</taxon>
    </lineage>
</organism>
<dbReference type="RefSeq" id="WP_382342476.1">
    <property type="nucleotide sequence ID" value="NZ_JBHSAB010000014.1"/>
</dbReference>
<reference evidence="2" key="1">
    <citation type="journal article" date="2019" name="Int. J. Syst. Evol. Microbiol.">
        <title>The Global Catalogue of Microorganisms (GCM) 10K type strain sequencing project: providing services to taxonomists for standard genome sequencing and annotation.</title>
        <authorList>
            <consortium name="The Broad Institute Genomics Platform"/>
            <consortium name="The Broad Institute Genome Sequencing Center for Infectious Disease"/>
            <person name="Wu L."/>
            <person name="Ma J."/>
        </authorList>
    </citation>
    <scope>NUCLEOTIDE SEQUENCE [LARGE SCALE GENOMIC DNA]</scope>
    <source>
        <strain evidence="2">CCUG 59858</strain>
    </source>
</reference>
<comment type="caution">
    <text evidence="1">The sequence shown here is derived from an EMBL/GenBank/DDBJ whole genome shotgun (WGS) entry which is preliminary data.</text>
</comment>
<gene>
    <name evidence="1" type="ORF">ACFORL_07015</name>
</gene>
<keyword evidence="2" id="KW-1185">Reference proteome</keyword>
<proteinExistence type="predicted"/>
<sequence length="675" mass="76744">MSNLLREYDNIMIKIRSQFEQLGWFSRLFFPSEMKRFLLQFYISKMDRSGSSAAYQAQYGTDAVFGFCKNYHHFITDNSLSGRFRRWLLDFFLAFNSARLMNMWRFTNEQQLGKEEFAVLVSYPNAAAFQNGILVFKRALANDGSQTLQETYKKYLKDLANRAPLFSSPEGFAALLITSCNRGLAYNQGNDYFGEIHDAREKMLDVFRDNLSAFASINTSLQRLSAGIHFANLISLEQVVKLFKDNKLNKWVDSLNALHLQTMNSNTSKSALHENPGLIKLLMKHPEPENLGHGLVKLWQLGLCIKTNLLKAGQAELSVFEKNQIKRRAVETTHNNISANIDFYTRGYTTEADLTRAFEKIMSEQAEIAVKAAQKKKKFDVRFAKFNKLSRKYQLPASLHMSDLETSGLNVLRLAHHPYPERVVNALGKFRFRDAASYADERACREGSANGWGFALGDMSLDFFNYIKSEGLNVIYDQLLNYSQIFLHEDVMPYWEKIQNNELSPVHFLNIYWLCVQGLSEGAAKEGSAIARKGVIDYLQNISDKQNNYSLMTETALMLMFMHGAKIQDEKLNDMIAGLMVEVGNAPQSIDCIKRLNREQFVDAETDISASQLLVLTWIALQKMFAKNKITSLKSSTIIDLQLSAFQDAHTAGRFAGKSNALSHASTSEVRPSLF</sequence>
<evidence type="ECO:0000313" key="1">
    <source>
        <dbReference type="EMBL" id="MFC3908825.1"/>
    </source>
</evidence>
<dbReference type="Proteomes" id="UP001595758">
    <property type="component" value="Unassembled WGS sequence"/>
</dbReference>
<dbReference type="EMBL" id="JBHSAB010000014">
    <property type="protein sequence ID" value="MFC3908825.1"/>
    <property type="molecule type" value="Genomic_DNA"/>
</dbReference>